<dbReference type="SMART" id="SM00456">
    <property type="entry name" value="WW"/>
    <property type="match status" value="1"/>
</dbReference>
<sequence>MPRRRSTLGAAGAASARASSRVSTLTKPPPSEWKEAHDSSGRAYYYNTTTGETSWTHPSSPPSRASSTPLPGGAPSPATAISPLEHLLQFNGGSRTRAVSSAPQPSPRAPRPAPRISAPPARAHSAGSPYGTDRERMESALAQAAAARDSAAAYREAAGRPAGREASARGGEAERASCAEGSGGRPASTSVVLTARSAAVPTAGAQRVAVHEVVARGGAAEACGGAAEAAESLRGGTRRGGIAPPVPSDAPRAMLPKPALRELTVRVERDGEGSLGIKVDYDDDGAPVVGAVVGPAAAAGLLPGDRFVAVDGIEITPSERIGQLLPHIRSSFRFTVLRPASAHAHAEWKASATAHTTGGAAGAEWSSPLSDYYAPLPAINPISERGSGADADDTITLASLLGKMEEMEVAVQAAWTGQPVPEKPPAAAPAAASAEAQRRSSGEAHRRTDHTSPNGYTSSNGHASPNGYTSNGYTSNDYKSNDYKSNDYMSNDYKSNGYASNDYSSNDYTSNDYTPSWGTRGMALSISAAIENLPDERKLEEYFTKPQPRAEKQSDAPTAETSPTATESPAPAPAAHATPLSVDEAAASYATRLRASYQSTPATRASTTMPAWVDGRDDIDSASDASSRAPLEAQLLEAVAAADVEALSRALELGGDPNTTDDEGYSLVHLACLANQPEMLRVLLQMRAHVAAHAAGGTLPLHVASDACAVECVSLLLGARAQPDALTDDGTSALHLACMGGHVEVAAALLAAGAAPELPTADGSTALHLACESNYEAVVGQLLAASARLDPPNADGCSPLFVAVFNESLACAEALLLARAHVDNVSHDSSPLIIAASRGNERCVGLLLDAGADVTFRTASGETALQCARERGHVAIVRQIERCLELESSRAQRLSVANGSGRQSRAHLPRAKKPSVIPRPTIVHEGPQPSRIAAAPPTQGVPVASAAAAAIVLVAKLPVGGASKTRLVKGFTSLFNQSARELAPPPLPLASAIDLSGLDVSLARTLPAAPPLPEDWAKKEAVRWASAFSTASLSDLLTRFGNARSQEHCARHCVLLYTPPTVEARIWFAQLLADLALSRQWQLEPVRADSDATSSDLSDVLGYAMEKVREECGPCTVAFLGSDAPELPLSAMQAAFQATALEDETAVIYPANDGGYTALVLPPAAQPSYCFANVHWSSHDTCISQLAALSRAGLRCVVGQTYDDVDELEDLVALDLRLQMDEGMSCPYMSTYFDELRATRHWWRAHADQNDAGEMEVQADESEQMAI</sequence>
<evidence type="ECO:0000256" key="3">
    <source>
        <dbReference type="PROSITE-ProRule" id="PRU00023"/>
    </source>
</evidence>
<comment type="caution">
    <text evidence="7">The sequence shown here is derived from an EMBL/GenBank/DDBJ whole genome shotgun (WGS) entry which is preliminary data.</text>
</comment>
<keyword evidence="2 3" id="KW-0040">ANK repeat</keyword>
<dbReference type="SMART" id="SM00228">
    <property type="entry name" value="PDZ"/>
    <property type="match status" value="1"/>
</dbReference>
<dbReference type="PROSITE" id="PS50106">
    <property type="entry name" value="PDZ"/>
    <property type="match status" value="1"/>
</dbReference>
<accession>A0AB34JG82</accession>
<dbReference type="PANTHER" id="PTHR24198:SF165">
    <property type="entry name" value="ANKYRIN REPEAT-CONTAINING PROTEIN-RELATED"/>
    <property type="match status" value="1"/>
</dbReference>
<dbReference type="Gene3D" id="3.90.550.10">
    <property type="entry name" value="Spore Coat Polysaccharide Biosynthesis Protein SpsA, Chain A"/>
    <property type="match status" value="1"/>
</dbReference>
<dbReference type="PRINTS" id="PR01415">
    <property type="entry name" value="ANKYRIN"/>
</dbReference>
<feature type="region of interest" description="Disordered" evidence="4">
    <location>
        <begin position="597"/>
        <end position="616"/>
    </location>
</feature>
<feature type="compositionally biased region" description="Polar residues" evidence="4">
    <location>
        <begin position="597"/>
        <end position="609"/>
    </location>
</feature>
<evidence type="ECO:0000256" key="4">
    <source>
        <dbReference type="SAM" id="MobiDB-lite"/>
    </source>
</evidence>
<reference evidence="7 8" key="1">
    <citation type="journal article" date="2024" name="Science">
        <title>Giant polyketide synthase enzymes in the biosynthesis of giant marine polyether toxins.</title>
        <authorList>
            <person name="Fallon T.R."/>
            <person name="Shende V.V."/>
            <person name="Wierzbicki I.H."/>
            <person name="Pendleton A.L."/>
            <person name="Watervoot N.F."/>
            <person name="Auber R.P."/>
            <person name="Gonzalez D.J."/>
            <person name="Wisecaver J.H."/>
            <person name="Moore B.S."/>
        </authorList>
    </citation>
    <scope>NUCLEOTIDE SEQUENCE [LARGE SCALE GENOMIC DNA]</scope>
    <source>
        <strain evidence="7 8">12B1</strain>
    </source>
</reference>
<protein>
    <submittedName>
        <fullName evidence="7">Uncharacterized protein</fullName>
    </submittedName>
</protein>
<dbReference type="Proteomes" id="UP001515480">
    <property type="component" value="Unassembled WGS sequence"/>
</dbReference>
<dbReference type="InterPro" id="IPR018641">
    <property type="entry name" value="Trfase_1_rSAM/seldom-assoc"/>
</dbReference>
<dbReference type="CDD" id="cd00201">
    <property type="entry name" value="WW"/>
    <property type="match status" value="1"/>
</dbReference>
<dbReference type="InterPro" id="IPR036020">
    <property type="entry name" value="WW_dom_sf"/>
</dbReference>
<dbReference type="Gene3D" id="1.25.40.20">
    <property type="entry name" value="Ankyrin repeat-containing domain"/>
    <property type="match status" value="2"/>
</dbReference>
<dbReference type="InterPro" id="IPR002110">
    <property type="entry name" value="Ankyrin_rpt"/>
</dbReference>
<keyword evidence="1" id="KW-0677">Repeat</keyword>
<dbReference type="SUPFAM" id="SSF48403">
    <property type="entry name" value="Ankyrin repeat"/>
    <property type="match status" value="1"/>
</dbReference>
<name>A0AB34JG82_PRYPA</name>
<feature type="compositionally biased region" description="Polar residues" evidence="4">
    <location>
        <begin position="451"/>
        <end position="478"/>
    </location>
</feature>
<dbReference type="InterPro" id="IPR001478">
    <property type="entry name" value="PDZ"/>
</dbReference>
<evidence type="ECO:0000313" key="8">
    <source>
        <dbReference type="Proteomes" id="UP001515480"/>
    </source>
</evidence>
<dbReference type="Pfam" id="PF09837">
    <property type="entry name" value="DUF2064"/>
    <property type="match status" value="1"/>
</dbReference>
<feature type="region of interest" description="Disordered" evidence="4">
    <location>
        <begin position="1"/>
        <end position="188"/>
    </location>
</feature>
<evidence type="ECO:0000313" key="7">
    <source>
        <dbReference type="EMBL" id="KAL1520980.1"/>
    </source>
</evidence>
<evidence type="ECO:0000256" key="1">
    <source>
        <dbReference type="ARBA" id="ARBA00022737"/>
    </source>
</evidence>
<feature type="compositionally biased region" description="Low complexity" evidence="4">
    <location>
        <begin position="556"/>
        <end position="578"/>
    </location>
</feature>
<dbReference type="InterPro" id="IPR036770">
    <property type="entry name" value="Ankyrin_rpt-contain_sf"/>
</dbReference>
<feature type="compositionally biased region" description="Polar residues" evidence="4">
    <location>
        <begin position="46"/>
        <end position="57"/>
    </location>
</feature>
<feature type="domain" description="WW" evidence="5">
    <location>
        <begin position="27"/>
        <end position="60"/>
    </location>
</feature>
<dbReference type="PANTHER" id="PTHR24198">
    <property type="entry name" value="ANKYRIN REPEAT AND PROTEIN KINASE DOMAIN-CONTAINING PROTEIN"/>
    <property type="match status" value="1"/>
</dbReference>
<dbReference type="SUPFAM" id="SSF51045">
    <property type="entry name" value="WW domain"/>
    <property type="match status" value="1"/>
</dbReference>
<dbReference type="InterPro" id="IPR036034">
    <property type="entry name" value="PDZ_sf"/>
</dbReference>
<organism evidence="7 8">
    <name type="scientific">Prymnesium parvum</name>
    <name type="common">Toxic golden alga</name>
    <dbReference type="NCBI Taxonomy" id="97485"/>
    <lineage>
        <taxon>Eukaryota</taxon>
        <taxon>Haptista</taxon>
        <taxon>Haptophyta</taxon>
        <taxon>Prymnesiophyceae</taxon>
        <taxon>Prymnesiales</taxon>
        <taxon>Prymnesiaceae</taxon>
        <taxon>Prymnesium</taxon>
    </lineage>
</organism>
<feature type="region of interest" description="Disordered" evidence="4">
    <location>
        <begin position="545"/>
        <end position="578"/>
    </location>
</feature>
<dbReference type="Pfam" id="PF12796">
    <property type="entry name" value="Ank_2"/>
    <property type="match status" value="2"/>
</dbReference>
<feature type="repeat" description="ANK" evidence="3">
    <location>
        <begin position="762"/>
        <end position="794"/>
    </location>
</feature>
<feature type="repeat" description="ANK" evidence="3">
    <location>
        <begin position="729"/>
        <end position="761"/>
    </location>
</feature>
<feature type="region of interest" description="Disordered" evidence="4">
    <location>
        <begin position="418"/>
        <end position="479"/>
    </location>
</feature>
<feature type="compositionally biased region" description="Pro residues" evidence="4">
    <location>
        <begin position="104"/>
        <end position="113"/>
    </location>
</feature>
<dbReference type="PROSITE" id="PS50088">
    <property type="entry name" value="ANK_REPEAT"/>
    <property type="match status" value="4"/>
</dbReference>
<dbReference type="InterPro" id="IPR001202">
    <property type="entry name" value="WW_dom"/>
</dbReference>
<feature type="region of interest" description="Disordered" evidence="4">
    <location>
        <begin position="234"/>
        <end position="253"/>
    </location>
</feature>
<feature type="compositionally biased region" description="Low complexity" evidence="4">
    <location>
        <begin position="139"/>
        <end position="161"/>
    </location>
</feature>
<feature type="compositionally biased region" description="Low complexity" evidence="4">
    <location>
        <begin position="7"/>
        <end position="25"/>
    </location>
</feature>
<feature type="repeat" description="ANK" evidence="3">
    <location>
        <begin position="663"/>
        <end position="695"/>
    </location>
</feature>
<dbReference type="SUPFAM" id="SSF53448">
    <property type="entry name" value="Nucleotide-diphospho-sugar transferases"/>
    <property type="match status" value="1"/>
</dbReference>
<evidence type="ECO:0000256" key="2">
    <source>
        <dbReference type="ARBA" id="ARBA00023043"/>
    </source>
</evidence>
<feature type="compositionally biased region" description="Low complexity" evidence="4">
    <location>
        <begin position="62"/>
        <end position="71"/>
    </location>
</feature>
<dbReference type="Pfam" id="PF00397">
    <property type="entry name" value="WW"/>
    <property type="match status" value="1"/>
</dbReference>
<keyword evidence="8" id="KW-1185">Reference proteome</keyword>
<dbReference type="Gene3D" id="2.30.42.10">
    <property type="match status" value="1"/>
</dbReference>
<feature type="domain" description="PDZ" evidence="6">
    <location>
        <begin position="264"/>
        <end position="340"/>
    </location>
</feature>
<evidence type="ECO:0000259" key="5">
    <source>
        <dbReference type="PROSITE" id="PS50020"/>
    </source>
</evidence>
<feature type="compositionally biased region" description="Basic and acidic residues" evidence="4">
    <location>
        <begin position="545"/>
        <end position="554"/>
    </location>
</feature>
<dbReference type="Pfam" id="PF13637">
    <property type="entry name" value="Ank_4"/>
    <property type="match status" value="1"/>
</dbReference>
<dbReference type="InterPro" id="IPR029044">
    <property type="entry name" value="Nucleotide-diphossugar_trans"/>
</dbReference>
<dbReference type="SUPFAM" id="SSF50156">
    <property type="entry name" value="PDZ domain-like"/>
    <property type="match status" value="1"/>
</dbReference>
<dbReference type="PROSITE" id="PS01159">
    <property type="entry name" value="WW_DOMAIN_1"/>
    <property type="match status" value="1"/>
</dbReference>
<dbReference type="PROSITE" id="PS50020">
    <property type="entry name" value="WW_DOMAIN_2"/>
    <property type="match status" value="1"/>
</dbReference>
<dbReference type="AlphaFoldDB" id="A0AB34JG82"/>
<feature type="repeat" description="ANK" evidence="3">
    <location>
        <begin position="827"/>
        <end position="859"/>
    </location>
</feature>
<dbReference type="PROSITE" id="PS50297">
    <property type="entry name" value="ANK_REP_REGION"/>
    <property type="match status" value="3"/>
</dbReference>
<evidence type="ECO:0000259" key="6">
    <source>
        <dbReference type="PROSITE" id="PS50106"/>
    </source>
</evidence>
<gene>
    <name evidence="7" type="ORF">AB1Y20_022538</name>
</gene>
<dbReference type="Gene3D" id="2.20.70.10">
    <property type="match status" value="1"/>
</dbReference>
<feature type="compositionally biased region" description="Low complexity" evidence="4">
    <location>
        <begin position="114"/>
        <end position="126"/>
    </location>
</feature>
<feature type="compositionally biased region" description="Basic and acidic residues" evidence="4">
    <location>
        <begin position="436"/>
        <end position="450"/>
    </location>
</feature>
<dbReference type="SMART" id="SM00248">
    <property type="entry name" value="ANK"/>
    <property type="match status" value="7"/>
</dbReference>
<feature type="compositionally biased region" description="Basic and acidic residues" evidence="4">
    <location>
        <begin position="162"/>
        <end position="177"/>
    </location>
</feature>
<proteinExistence type="predicted"/>
<dbReference type="EMBL" id="JBGBPQ010000008">
    <property type="protein sequence ID" value="KAL1520980.1"/>
    <property type="molecule type" value="Genomic_DNA"/>
</dbReference>